<dbReference type="FunFam" id="3.90.550.50:FF:000006">
    <property type="entry name" value="Fringe-related protein-like"/>
    <property type="match status" value="1"/>
</dbReference>
<name>A0AAV1C3V6_OLDCO</name>
<evidence type="ECO:0000313" key="3">
    <source>
        <dbReference type="Proteomes" id="UP001161247"/>
    </source>
</evidence>
<dbReference type="AlphaFoldDB" id="A0AAV1C3V6"/>
<keyword evidence="1" id="KW-1133">Transmembrane helix</keyword>
<dbReference type="EMBL" id="OX459118">
    <property type="protein sequence ID" value="CAI9090319.1"/>
    <property type="molecule type" value="Genomic_DNA"/>
</dbReference>
<reference evidence="2" key="1">
    <citation type="submission" date="2023-03" db="EMBL/GenBank/DDBJ databases">
        <authorList>
            <person name="Julca I."/>
        </authorList>
    </citation>
    <scope>NUCLEOTIDE SEQUENCE</scope>
</reference>
<keyword evidence="1" id="KW-0812">Transmembrane</keyword>
<proteinExistence type="predicted"/>
<dbReference type="PANTHER" id="PTHR10811">
    <property type="entry name" value="FRINGE-RELATED"/>
    <property type="match status" value="1"/>
</dbReference>
<evidence type="ECO:0000313" key="2">
    <source>
        <dbReference type="EMBL" id="CAI9090319.1"/>
    </source>
</evidence>
<dbReference type="InterPro" id="IPR006740">
    <property type="entry name" value="DUF604"/>
</dbReference>
<feature type="transmembrane region" description="Helical" evidence="1">
    <location>
        <begin position="20"/>
        <end position="39"/>
    </location>
</feature>
<dbReference type="Gene3D" id="3.90.550.50">
    <property type="match status" value="1"/>
</dbReference>
<organism evidence="2 3">
    <name type="scientific">Oldenlandia corymbosa var. corymbosa</name>
    <dbReference type="NCBI Taxonomy" id="529605"/>
    <lineage>
        <taxon>Eukaryota</taxon>
        <taxon>Viridiplantae</taxon>
        <taxon>Streptophyta</taxon>
        <taxon>Embryophyta</taxon>
        <taxon>Tracheophyta</taxon>
        <taxon>Spermatophyta</taxon>
        <taxon>Magnoliopsida</taxon>
        <taxon>eudicotyledons</taxon>
        <taxon>Gunneridae</taxon>
        <taxon>Pentapetalae</taxon>
        <taxon>asterids</taxon>
        <taxon>lamiids</taxon>
        <taxon>Gentianales</taxon>
        <taxon>Rubiaceae</taxon>
        <taxon>Rubioideae</taxon>
        <taxon>Spermacoceae</taxon>
        <taxon>Hedyotis-Oldenlandia complex</taxon>
        <taxon>Oldenlandia</taxon>
    </lineage>
</organism>
<dbReference type="Pfam" id="PF04646">
    <property type="entry name" value="DUF604"/>
    <property type="match status" value="1"/>
</dbReference>
<sequence length="476" mass="53710">MKYFKENPSSHHLPSRIVNFIVISCSIFGIYLLLSLVLVPDANQLHLSATALQNLSSTTSLEHIVFGIASTRTSWLRRKEYVRLWWKPGVMKGCVFLEQMPPNTSLSLEKDRVSLTPLCVSEDTSRFPYTFKGGLRSAIRVARVVSETVALNYSNVRWFVFGDDDTVFFPENLVKTLRKYDHGLWYYIGTNSENFEANKAFSFEMAFGGAGFAISYPLAKVLAKVLDSCLERYHHLYGSDSRIYSCLTELGVSLTHEPGFHQASIMDVRGSIFGLLTVHPVKPLATLHHLDAIDPIFPNKTTLGALRHLFDAAKVDSERILQQTVCYDRLLSRTISVSWGYAIQLMESNILLPDVVRAQETFRAWKKGQNNHIINAQRSHPDSCSRPAVFFFDSAFAGRDGITSIYKIMDSNSSNCTNNKKKDEIRVFSKKLDLDIRQLQASRRQCCDVLNSSAQNLVEIGIRECGAEELIAQMVP</sequence>
<gene>
    <name evidence="2" type="ORF">OLC1_LOCUS2499</name>
</gene>
<protein>
    <submittedName>
        <fullName evidence="2">OLC1v1025069C1</fullName>
    </submittedName>
</protein>
<keyword evidence="1" id="KW-0472">Membrane</keyword>
<accession>A0AAV1C3V6</accession>
<evidence type="ECO:0000256" key="1">
    <source>
        <dbReference type="SAM" id="Phobius"/>
    </source>
</evidence>
<dbReference type="Proteomes" id="UP001161247">
    <property type="component" value="Chromosome 1"/>
</dbReference>
<keyword evidence="3" id="KW-1185">Reference proteome</keyword>